<comment type="caution">
    <text evidence="1">The sequence shown here is derived from an EMBL/GenBank/DDBJ whole genome shotgun (WGS) entry which is preliminary data.</text>
</comment>
<protein>
    <submittedName>
        <fullName evidence="1">Uncharacterized protein</fullName>
    </submittedName>
</protein>
<dbReference type="EMBL" id="UYIV01000001">
    <property type="protein sequence ID" value="VDH02801.1"/>
    <property type="molecule type" value="Genomic_DNA"/>
</dbReference>
<dbReference type="AlphaFoldDB" id="A0A7Z8YNY6"/>
<proteinExistence type="predicted"/>
<reference evidence="1 2" key="1">
    <citation type="submission" date="2018-11" db="EMBL/GenBank/DDBJ databases">
        <authorList>
            <consortium name="Pathogen Informatics"/>
        </authorList>
    </citation>
    <scope>NUCLEOTIDE SEQUENCE [LARGE SCALE GENOMIC DNA]</scope>
    <source>
        <strain evidence="1 2">NCTC12929</strain>
    </source>
</reference>
<name>A0A7Z8YNY6_9FLAO</name>
<accession>A0A7Z8YNY6</accession>
<gene>
    <name evidence="1" type="ORF">NCTC12929_00257</name>
</gene>
<dbReference type="Proteomes" id="UP000270205">
    <property type="component" value="Unassembled WGS sequence"/>
</dbReference>
<evidence type="ECO:0000313" key="1">
    <source>
        <dbReference type="EMBL" id="VDH02801.1"/>
    </source>
</evidence>
<organism evidence="1 2">
    <name type="scientific">Bergeyella zoohelcum</name>
    <dbReference type="NCBI Taxonomy" id="1015"/>
    <lineage>
        <taxon>Bacteria</taxon>
        <taxon>Pseudomonadati</taxon>
        <taxon>Bacteroidota</taxon>
        <taxon>Flavobacteriia</taxon>
        <taxon>Flavobacteriales</taxon>
        <taxon>Weeksellaceae</taxon>
        <taxon>Bergeyella</taxon>
    </lineage>
</organism>
<sequence>MPRIYKGIYSTYEGNFCGFQLLHYNKSEYHSIRTYGNTPTIVMQFEKADLGIFKSAIEYIN</sequence>
<evidence type="ECO:0000313" key="2">
    <source>
        <dbReference type="Proteomes" id="UP000270205"/>
    </source>
</evidence>